<feature type="transmembrane region" description="Helical" evidence="1">
    <location>
        <begin position="192"/>
        <end position="211"/>
    </location>
</feature>
<evidence type="ECO:0000256" key="1">
    <source>
        <dbReference type="SAM" id="Phobius"/>
    </source>
</evidence>
<dbReference type="PANTHER" id="PTHR30373:SF2">
    <property type="entry name" value="UPF0603 PROTEIN YGCG"/>
    <property type="match status" value="1"/>
</dbReference>
<dbReference type="Proteomes" id="UP000734271">
    <property type="component" value="Unassembled WGS sequence"/>
</dbReference>
<sequence>MRKAKFKRLWLIFLIFFCLFQNKTYASIPNPTDNYYLDEENLLDESTMENINKTNRQLEDKTGSQVIVMTLPNPEGLEGNYYGTEIFNAWKIGDQKKDNGVLILLLMSDQEGKNQINIITGYGIEGRLNDGKIGRIIDSFMLDDLRDGNYSKALNEGFNAVVGEICAEYDIELEKDYTGYQDKLANSNDGGISLKTILFMIIIFIIISNIINKNNYRGGGGGGFRRRRYTYPRFGPGWSSWSSSSGSWGGSSFGGGSSGGGFGGGFSGGGGSSGGGGAGRKF</sequence>
<feature type="signal peptide" evidence="2">
    <location>
        <begin position="1"/>
        <end position="26"/>
    </location>
</feature>
<reference evidence="4 5" key="1">
    <citation type="submission" date="2021-08" db="EMBL/GenBank/DDBJ databases">
        <title>FDA dAtabase for Regulatory Grade micrObial Sequences (FDA-ARGOS): Supporting development and validation of Infectious Disease Dx tests.</title>
        <authorList>
            <person name="Sproer C."/>
            <person name="Gronow S."/>
            <person name="Severitt S."/>
            <person name="Schroder I."/>
            <person name="Tallon L."/>
            <person name="Sadzewicz L."/>
            <person name="Zhao X."/>
            <person name="Boylan J."/>
            <person name="Ott S."/>
            <person name="Bowen H."/>
            <person name="Vavikolanu K."/>
            <person name="Hazen T."/>
            <person name="Aluvathingal J."/>
            <person name="Nadendla S."/>
            <person name="Lowell S."/>
            <person name="Myers T."/>
            <person name="Yan Y."/>
            <person name="Sichtig H."/>
        </authorList>
    </citation>
    <scope>NUCLEOTIDE SEQUENCE [LARGE SCALE GENOMIC DNA]</scope>
    <source>
        <strain evidence="4 5">FDAARGOS_1460</strain>
    </source>
</reference>
<feature type="chain" id="PRO_5045286694" evidence="2">
    <location>
        <begin position="27"/>
        <end position="282"/>
    </location>
</feature>
<keyword evidence="5" id="KW-1185">Reference proteome</keyword>
<accession>A0ABS7T0F6</accession>
<comment type="caution">
    <text evidence="4">The sequence shown here is derived from an EMBL/GenBank/DDBJ whole genome shotgun (WGS) entry which is preliminary data.</text>
</comment>
<organism evidence="4 5">
    <name type="scientific">Anaerococcus murdochii</name>
    <dbReference type="NCBI Taxonomy" id="411577"/>
    <lineage>
        <taxon>Bacteria</taxon>
        <taxon>Bacillati</taxon>
        <taxon>Bacillota</taxon>
        <taxon>Tissierellia</taxon>
        <taxon>Tissierellales</taxon>
        <taxon>Peptoniphilaceae</taxon>
        <taxon>Anaerococcus</taxon>
    </lineage>
</organism>
<evidence type="ECO:0000313" key="4">
    <source>
        <dbReference type="EMBL" id="MBZ2387264.1"/>
    </source>
</evidence>
<evidence type="ECO:0000259" key="3">
    <source>
        <dbReference type="Pfam" id="PF04536"/>
    </source>
</evidence>
<proteinExistence type="predicted"/>
<evidence type="ECO:0000256" key="2">
    <source>
        <dbReference type="SAM" id="SignalP"/>
    </source>
</evidence>
<keyword evidence="1" id="KW-0472">Membrane</keyword>
<dbReference type="Pfam" id="PF04536">
    <property type="entry name" value="TPM_phosphatase"/>
    <property type="match status" value="1"/>
</dbReference>
<dbReference type="EMBL" id="JAIPME010000002">
    <property type="protein sequence ID" value="MBZ2387264.1"/>
    <property type="molecule type" value="Genomic_DNA"/>
</dbReference>
<feature type="domain" description="TPM" evidence="3">
    <location>
        <begin position="38"/>
        <end position="162"/>
    </location>
</feature>
<dbReference type="PANTHER" id="PTHR30373">
    <property type="entry name" value="UPF0603 PROTEIN YGCG"/>
    <property type="match status" value="1"/>
</dbReference>
<name>A0ABS7T0F6_9FIRM</name>
<keyword evidence="1" id="KW-1133">Transmembrane helix</keyword>
<protein>
    <submittedName>
        <fullName evidence="4">TPM domain-containing protein</fullName>
    </submittedName>
</protein>
<dbReference type="InterPro" id="IPR007621">
    <property type="entry name" value="TPM_dom"/>
</dbReference>
<evidence type="ECO:0000313" key="5">
    <source>
        <dbReference type="Proteomes" id="UP000734271"/>
    </source>
</evidence>
<keyword evidence="2" id="KW-0732">Signal</keyword>
<dbReference type="Gene3D" id="3.10.310.50">
    <property type="match status" value="1"/>
</dbReference>
<gene>
    <name evidence="4" type="ORF">K8P03_08210</name>
</gene>
<dbReference type="RefSeq" id="WP_223420209.1">
    <property type="nucleotide sequence ID" value="NZ_JAIPME010000002.1"/>
</dbReference>
<keyword evidence="1" id="KW-0812">Transmembrane</keyword>